<gene>
    <name evidence="2" type="ORF">AK88_02921</name>
</gene>
<feature type="region of interest" description="Disordered" evidence="1">
    <location>
        <begin position="1166"/>
        <end position="1213"/>
    </location>
</feature>
<feature type="compositionally biased region" description="Basic and acidic residues" evidence="1">
    <location>
        <begin position="1189"/>
        <end position="1201"/>
    </location>
</feature>
<feature type="region of interest" description="Disordered" evidence="1">
    <location>
        <begin position="239"/>
        <end position="267"/>
    </location>
</feature>
<name>A0A0D9QKC8_PLAFR</name>
<proteinExistence type="predicted"/>
<accession>A0A0D9QKC8</accession>
<feature type="compositionally biased region" description="Low complexity" evidence="1">
    <location>
        <begin position="1136"/>
        <end position="1146"/>
    </location>
</feature>
<feature type="region of interest" description="Disordered" evidence="1">
    <location>
        <begin position="390"/>
        <end position="416"/>
    </location>
</feature>
<feature type="region of interest" description="Disordered" evidence="1">
    <location>
        <begin position="3011"/>
        <end position="3030"/>
    </location>
</feature>
<protein>
    <submittedName>
        <fullName evidence="2">Uncharacterized protein</fullName>
    </submittedName>
</protein>
<feature type="region of interest" description="Disordered" evidence="1">
    <location>
        <begin position="3172"/>
        <end position="3197"/>
    </location>
</feature>
<feature type="compositionally biased region" description="Basic and acidic residues" evidence="1">
    <location>
        <begin position="3020"/>
        <end position="3030"/>
    </location>
</feature>
<evidence type="ECO:0000256" key="1">
    <source>
        <dbReference type="SAM" id="MobiDB-lite"/>
    </source>
</evidence>
<dbReference type="RefSeq" id="XP_012335967.1">
    <property type="nucleotide sequence ID" value="XM_012480544.1"/>
</dbReference>
<dbReference type="OrthoDB" id="372379at2759"/>
<dbReference type="GeneID" id="24268235"/>
<feature type="region of interest" description="Disordered" evidence="1">
    <location>
        <begin position="1574"/>
        <end position="1598"/>
    </location>
</feature>
<dbReference type="Proteomes" id="UP000054561">
    <property type="component" value="Unassembled WGS sequence"/>
</dbReference>
<keyword evidence="3" id="KW-1185">Reference proteome</keyword>
<evidence type="ECO:0000313" key="2">
    <source>
        <dbReference type="EMBL" id="KJP87489.1"/>
    </source>
</evidence>
<feature type="region of interest" description="Disordered" evidence="1">
    <location>
        <begin position="1105"/>
        <end position="1146"/>
    </location>
</feature>
<feature type="compositionally biased region" description="Basic and acidic residues" evidence="1">
    <location>
        <begin position="2374"/>
        <end position="2383"/>
    </location>
</feature>
<organism evidence="2 3">
    <name type="scientific">Plasmodium fragile</name>
    <dbReference type="NCBI Taxonomy" id="5857"/>
    <lineage>
        <taxon>Eukaryota</taxon>
        <taxon>Sar</taxon>
        <taxon>Alveolata</taxon>
        <taxon>Apicomplexa</taxon>
        <taxon>Aconoidasida</taxon>
        <taxon>Haemosporida</taxon>
        <taxon>Plasmodiidae</taxon>
        <taxon>Plasmodium</taxon>
        <taxon>Plasmodium (Plasmodium)</taxon>
    </lineage>
</organism>
<evidence type="ECO:0000313" key="3">
    <source>
        <dbReference type="Proteomes" id="UP000054561"/>
    </source>
</evidence>
<feature type="compositionally biased region" description="Polar residues" evidence="1">
    <location>
        <begin position="1582"/>
        <end position="1598"/>
    </location>
</feature>
<feature type="compositionally biased region" description="Basic and acidic residues" evidence="1">
    <location>
        <begin position="2576"/>
        <end position="2600"/>
    </location>
</feature>
<dbReference type="EMBL" id="KQ001674">
    <property type="protein sequence ID" value="KJP87489.1"/>
    <property type="molecule type" value="Genomic_DNA"/>
</dbReference>
<feature type="region of interest" description="Disordered" evidence="1">
    <location>
        <begin position="2571"/>
        <end position="2617"/>
    </location>
</feature>
<reference evidence="2 3" key="1">
    <citation type="submission" date="2014-03" db="EMBL/GenBank/DDBJ databases">
        <title>The Genome Sequence of Plasmodium fragile nilgiri.</title>
        <authorList>
            <consortium name="The Broad Institute Genomics Platform"/>
            <consortium name="The Broad Institute Genome Sequencing Center for Infectious Disease"/>
            <person name="Neafsey D."/>
            <person name="Duraisingh M."/>
            <person name="Young S.K."/>
            <person name="Zeng Q."/>
            <person name="Gargeya S."/>
            <person name="Abouelleil A."/>
            <person name="Alvarado L."/>
            <person name="Chapman S.B."/>
            <person name="Gainer-Dewar J."/>
            <person name="Goldberg J."/>
            <person name="Griggs A."/>
            <person name="Gujja S."/>
            <person name="Hansen M."/>
            <person name="Howarth C."/>
            <person name="Imamovic A."/>
            <person name="Larimer J."/>
            <person name="Pearson M."/>
            <person name="Poon T.W."/>
            <person name="Priest M."/>
            <person name="Roberts A."/>
            <person name="Saif S."/>
            <person name="Shea T."/>
            <person name="Sykes S."/>
            <person name="Wortman J."/>
            <person name="Nusbaum C."/>
            <person name="Birren B."/>
        </authorList>
    </citation>
    <scope>NUCLEOTIDE SEQUENCE [LARGE SCALE GENOMIC DNA]</scope>
    <source>
        <strain evidence="3">nilgiri</strain>
    </source>
</reference>
<feature type="region of interest" description="Disordered" evidence="1">
    <location>
        <begin position="1986"/>
        <end position="2016"/>
    </location>
</feature>
<dbReference type="VEuPathDB" id="PlasmoDB:AK88_02921"/>
<sequence length="3797" mass="436023">MLSIQTCQSSNRVDFLLRGKFVKGSKKDFLLAVKDSYLELLTGDFKETICVQNTFLKIIHVQIQEGKQQDQFLVADEKLNFRILKFDGSFVETCFLGNFRSCKLKKYVEYSTLKGREKKNEFFQEYSKHIHVCKLKKVFLVSIENVIFFVTVKESNWIHKKLSNYCRNYDFRIKYISKQRNVNIIYDPMQLRHYIIHRNRNGRKRFKYISSSFSRDCKAHVYSICVCCPKAAPAQGSGKRAAVRSERATGGAPTDGCQRKKRPLGSRSKCPIKVNKIRIEKCPKKESSFIRFRKNVSFVTLLECTTEGYSNVQCGPSYAEQHSISSLNGMRSQSLFGEGGAFVGNAPNGELFGNLRGLSMLVKSSCVTSPPQGSTSDETNEAIERGMTSPLGDERVAPTHHTFHPHDEEQPCSELHIRRQHSSNEDVPMKNYYYNEFANCTNLKICFIINFIQSRSRHAYFVRHILFLLDREESAMIKLMKHLWRTKMFESNDWDVLNKYGKDIPGDEIFMSHNNYLLHPSLKWKQLYGHTKKLKGGKTERHSFEACPLCQYHIEKMKFLQGDPVFEHIFERDFFCRHGGFCNGQEEVTSSTNDALNAGDVRRVTALLFGLSIRLKLLLVYFSLFFYSSSKTLSDSSCTILLRRKNGKPSIMHELAMHIYLLNLFLVHIINYACGDLEGNSSSNAVVGKLAKGRIATEADPLSSAHAHRDKCDVTNMKEGPNGDKITNKMLLSMCQTFNRLIGEYIIDSPPRSNAGMETGVATPRSHMVETTEGETTSEISTRHCEVVKRLIIEIQNLQLISVTCLKEFNFDYGKVRDKLIRAKEKLERRCTHEHRIERKTHIILITTNDHGQANIIFFKNRRKRKNTTVNNILIPMGKLYLPMEVEKVERVMNSSSFVLFAKKGMVLFFHFSTAYGASLSLVNYRLALNSDVFVVDKMRFVRIVKRDGVYEEIQSHILCPDYFVKCISLKCLRNFPPRLWPSVAVGGWRTEKHMGRGAEGEGNRDRHLERIPLLKPRSEWSEQTEDSLPPRRHNYINSATQFHSLRSVPYIDTFYTYAFVYHYDFKVFQYMCASGSGAARMNNCICADMNTAITIVGEVSTVKGSSTYGRSDRVNARLSRGKTEPSLQLQPPRGVSSPSVHPTPVSLQISKSTFNEIYKRRKNAFFTNPQGDDPNERIATSSGAATRRGRETEERRDTIPPKKMHKRKTESSRCYLNNENDADSIGKVKWDEKNPAPEEDDALSNALIVSLGSNYPRKIHPAGNPFVKRYLSVDLREKKMCVIILLFDMVQCQMFIKRTLFGRGSPSTQGQESNHFKNIIASSKGMWCISSVGNTSVSPSKPSVTMDESTSFVLSLSEEQADQLFIIKSCVYRVSHQQQIKYIFKNVQKPYYTYERIKSVKDYKYKEKAVVSHLQNMQSRSSLTDELKKIANVCKGTAQMRGNESALRRDKSPLRADMEEDHHILSVKRLKKKMSDALLILDKHRDLHKLTLGYKVLLARSNQTIVPLENHTSTHTFMIRFNNQLSILCMTSYLKTSYFYVRCKGDLFGAFQNALSLLSVEKKKSPMEANTFTMPGRASAKTHSQGTNCPNKRMNQQNDMKKKETFEMIQEEQLESLNLTKEKVIYAKCIGQNGGSNFYVLVISKNSIIINDYYVDPLSGTPLQLVNASSWGLTSPTVVHCHFNKGILALSYVTGTVDLFYLDGVNSVCLLIDRIMCKERIHSIYIIAKEDKKGVSSNKPVNKYKYILLCIGLQRRCRVVTYYVSHSCASPLNEASPSINFIDDVPSQEKAKKNIKTHARILKGRSVEMERPGVENIQPCHPLHTFEGITKSVNPPQKSTQFVVHMYEYTVDTLNDHCTITGMIQLNNFLLLGTNEGVVKAYDIFHSSNAPTNDLFLRHCRVYKKQKTVTNMFDEFLLGNNSVYFVNPLKGHDVWEQSPRVVYQKRCRAVAFCESNMFMFVSDRVMQGGTTGVMKSAEGASRWQGVFGSDERDDGSDLRSEGGATESTSASEPGGCALKRGHNYVDEMKSRVHGYLVNLLNLEKDKVCNLLRDTKIGEGRMPSRNIFVLPLRIYKNEADPAAGGLSSSDVPNQSSHLMEAFQTDDPPSDATIRRSNEPCADRLKEAMPSHPTSSTNRELFTTNKNHVDHAWMNHRLIKVKDEMSANNIVLIKNKDRNFPYLIIISLNQKMYTGLIQRDQLLFEKRKNCKEEGSIDKFVKVDSSSPLCDYYTKNFVLYSQGRCGQRSEGGGNNDPIKFTTRHCCGNARKQEHLSVNCANCARCNKCAKCSTSDEPNKTNQFATQKRNKERGIGTHCGSNNLCLKMNKNIINTFESSSLSDVCLINLDRKYILTELFLICSSTEKGEIIEAIEGSGDRKDEGRHSSGKISGQSPEAPFSDHLARPPLELPPRRFPVKLLTNRIDLEANTNDNAANSFSIYTQLYLRDQNLFAWNKHILCLLRNQCVNFANRFYAFLFYNTISRTHQLNPFFQDRWVAKNISFTRVGSREVALDDLTVRSTPRGKDNYVLQDEEKKRELLHNCVNRICTILVALIGQKKQAVISKNLFLDPSHKKGKGKGEANGRYKGEVGENHEGDSRDICTGDAKGSGTKKKKGSGENFTCTKKQRKLGKNETVQMDQKGGPVCPSKCVDYGSSCGSPLAESTAEQIDVTPDPATNLGEFLKNVEEKEEKYLSYLRPMDLSGELSPQEGSSEQPSQNQSTVTSMLFVSLFKEVENIYKMRLLGEVPSKGIEADNVGTSTSSNARDCHLTFLAMHLKGSKYHFSSVTEYYKIVCKKNANSKAPIGTDSPEYSGNRDDRAVGEAGWRDAPRTGTRGCRNKTHKKEYTKVRRRSIHKMTHHNRRTRQRKGKLIVLASRRAASYLLKEHMALFVLYRACLRMACYSVKQLPQRVKTRKGKKETRESLKEEEKDSYDCLFVFPNNFSNQYKEIILCRLKDKVNRMFNFNEGDLFLVLKIQMNYVFLVNYRRGVSFWINIKHVYKNMLAVRLEQRPAKGGASNGGEKNEGEPPHKDKTALVFKKTKGEDILPFFIKNTTITPITYMTRGMKNVKPFQNKYIIFTQKNHIVLLKIVFAKSNRKFAQSKNGLMEKILQNCTYDKKTLLYRTQDGRTINLCDLFNELLRNQYVIKNRSSGKKGLSEVEYIEFLTNSRGRLDGAATTTTNTRGNIPNRGSNPDGRTQNTLLDVNSTHGEYLNKQQDHMMKQKEEQYMDLFKSYTFEEYFTQAEKELLYSLKYEIVEHHRNEENFENINDMHVYENKILIVTKSYVRLYQYDEQKNVMTLQCSNTFYNINNVIMNEKYRRALVLRGIFQSVNIVSKRFLSIYYVLGKSMYYIGHIKLRNKIKFIFENKLMHNVMGINMNVNQREHMVDSIRTYQKFFFNFFLVDSKCNFLSIYSSPFTEEDRQGQNYFYDHNRALQICHDLMLFLQILINGKKNGCSSPHPNDAFLNKIKSVHSKKKIKKIQRNYFYNNYFIKSKYRIFLTIFVNRFFIYMNKKIVFLENAFSQSCTDDLLFELKLRVYNRILKLSSYDFSDKKSAIQLLNEMYDMRANKNAPYFSLQTRLQDYGEIMSSELYHMKVYRSASSSCLNSNQPVQNYRPYAHIKSHAQEHSLERNIAKKIEEMNKYRFDPITDYNGVVKNNIRDNCYYDVDFYHFLDCIHNMDQGTLYKKTQIAEYKKHLKNSFADNSLFQIYFNFLTYMSNNPNMFHHMKKYLHFHPYSTKLLKNRTYYFNMDLLNVIFTFDNEALGELKSVLTLFPTSPSLDEVFTAVSLMHMPLGGS</sequence>
<dbReference type="OMA" id="CESYKPC"/>
<feature type="region of interest" description="Disordered" evidence="1">
    <location>
        <begin position="2371"/>
        <end position="2408"/>
    </location>
</feature>
<feature type="compositionally biased region" description="Polar residues" evidence="1">
    <location>
        <begin position="3182"/>
        <end position="3197"/>
    </location>
</feature>